<proteinExistence type="predicted"/>
<organism evidence="2 3">
    <name type="scientific">Pristionchus mayeri</name>
    <dbReference type="NCBI Taxonomy" id="1317129"/>
    <lineage>
        <taxon>Eukaryota</taxon>
        <taxon>Metazoa</taxon>
        <taxon>Ecdysozoa</taxon>
        <taxon>Nematoda</taxon>
        <taxon>Chromadorea</taxon>
        <taxon>Rhabditida</taxon>
        <taxon>Rhabditina</taxon>
        <taxon>Diplogasteromorpha</taxon>
        <taxon>Diplogasteroidea</taxon>
        <taxon>Neodiplogasteridae</taxon>
        <taxon>Pristionchus</taxon>
    </lineage>
</organism>
<accession>A0AAN4ZKH5</accession>
<reference evidence="3" key="1">
    <citation type="submission" date="2022-10" db="EMBL/GenBank/DDBJ databases">
        <title>Genome assembly of Pristionchus species.</title>
        <authorList>
            <person name="Yoshida K."/>
            <person name="Sommer R.J."/>
        </authorList>
    </citation>
    <scope>NUCLEOTIDE SEQUENCE [LARGE SCALE GENOMIC DNA]</scope>
    <source>
        <strain evidence="3">RS5460</strain>
    </source>
</reference>
<feature type="non-terminal residue" evidence="2">
    <location>
        <position position="88"/>
    </location>
</feature>
<sequence>FNVTFLRDGRPPKRPTITMTAASSHATISSIQNSSEHEPLELERTVIESIREQIRQVAYFSCGCVMRRGEYIFEDAYESAEKEQDVVD</sequence>
<feature type="region of interest" description="Disordered" evidence="1">
    <location>
        <begin position="1"/>
        <end position="39"/>
    </location>
</feature>
<dbReference type="AlphaFoldDB" id="A0AAN4ZKH5"/>
<comment type="caution">
    <text evidence="2">The sequence shown here is derived from an EMBL/GenBank/DDBJ whole genome shotgun (WGS) entry which is preliminary data.</text>
</comment>
<evidence type="ECO:0000313" key="2">
    <source>
        <dbReference type="EMBL" id="GMR39295.1"/>
    </source>
</evidence>
<dbReference type="EMBL" id="BTRK01000002">
    <property type="protein sequence ID" value="GMR39295.1"/>
    <property type="molecule type" value="Genomic_DNA"/>
</dbReference>
<dbReference type="Proteomes" id="UP001328107">
    <property type="component" value="Unassembled WGS sequence"/>
</dbReference>
<gene>
    <name evidence="2" type="ORF">PMAYCL1PPCAC_09490</name>
</gene>
<evidence type="ECO:0000313" key="3">
    <source>
        <dbReference type="Proteomes" id="UP001328107"/>
    </source>
</evidence>
<evidence type="ECO:0000256" key="1">
    <source>
        <dbReference type="SAM" id="MobiDB-lite"/>
    </source>
</evidence>
<feature type="compositionally biased region" description="Low complexity" evidence="1">
    <location>
        <begin position="16"/>
        <end position="31"/>
    </location>
</feature>
<feature type="non-terminal residue" evidence="2">
    <location>
        <position position="1"/>
    </location>
</feature>
<name>A0AAN4ZKH5_9BILA</name>
<protein>
    <submittedName>
        <fullName evidence="2">Uncharacterized protein</fullName>
    </submittedName>
</protein>
<keyword evidence="3" id="KW-1185">Reference proteome</keyword>